<dbReference type="Proteomes" id="UP000676336">
    <property type="component" value="Unassembled WGS sequence"/>
</dbReference>
<dbReference type="GO" id="GO:0030036">
    <property type="term" value="P:actin cytoskeleton organization"/>
    <property type="evidence" value="ECO:0007669"/>
    <property type="project" value="InterPro"/>
</dbReference>
<dbReference type="Proteomes" id="UP000681967">
    <property type="component" value="Unassembled WGS sequence"/>
</dbReference>
<dbReference type="Proteomes" id="UP000681720">
    <property type="component" value="Unassembled WGS sequence"/>
</dbReference>
<dbReference type="InterPro" id="IPR044801">
    <property type="entry name" value="Filamin"/>
</dbReference>
<dbReference type="PROSITE" id="PS50194">
    <property type="entry name" value="FILAMIN_REPEAT"/>
    <property type="match status" value="1"/>
</dbReference>
<protein>
    <submittedName>
        <fullName evidence="3">Uncharacterized protein</fullName>
    </submittedName>
</protein>
<proteinExistence type="predicted"/>
<comment type="caution">
    <text evidence="3">The sequence shown here is derived from an EMBL/GenBank/DDBJ whole genome shotgun (WGS) entry which is preliminary data.</text>
</comment>
<dbReference type="InterPro" id="IPR017868">
    <property type="entry name" value="Filamin/ABP280_repeat-like"/>
</dbReference>
<dbReference type="EMBL" id="CAJOBJ010195210">
    <property type="protein sequence ID" value="CAF4966449.1"/>
    <property type="molecule type" value="Genomic_DNA"/>
</dbReference>
<dbReference type="InterPro" id="IPR013783">
    <property type="entry name" value="Ig-like_fold"/>
</dbReference>
<evidence type="ECO:0000313" key="5">
    <source>
        <dbReference type="EMBL" id="CAF4966449.1"/>
    </source>
</evidence>
<feature type="non-terminal residue" evidence="3">
    <location>
        <position position="61"/>
    </location>
</feature>
<dbReference type="SUPFAM" id="SSF81296">
    <property type="entry name" value="E set domains"/>
    <property type="match status" value="1"/>
</dbReference>
<evidence type="ECO:0000256" key="1">
    <source>
        <dbReference type="ARBA" id="ARBA00022737"/>
    </source>
</evidence>
<dbReference type="EMBL" id="CAJOBH010079607">
    <property type="protein sequence ID" value="CAF4510733.1"/>
    <property type="molecule type" value="Genomic_DNA"/>
</dbReference>
<evidence type="ECO:0000313" key="6">
    <source>
        <dbReference type="Proteomes" id="UP000681967"/>
    </source>
</evidence>
<dbReference type="Gene3D" id="2.60.40.10">
    <property type="entry name" value="Immunoglobulins"/>
    <property type="match status" value="1"/>
</dbReference>
<dbReference type="EMBL" id="CAJOBI010159478">
    <property type="protein sequence ID" value="CAF4845207.1"/>
    <property type="molecule type" value="Genomic_DNA"/>
</dbReference>
<evidence type="ECO:0000313" key="4">
    <source>
        <dbReference type="EMBL" id="CAF4845207.1"/>
    </source>
</evidence>
<dbReference type="Pfam" id="PF00630">
    <property type="entry name" value="Filamin"/>
    <property type="match status" value="1"/>
</dbReference>
<name>A0A8S2XTN9_9BILA</name>
<dbReference type="InterPro" id="IPR014756">
    <property type="entry name" value="Ig_E-set"/>
</dbReference>
<keyword evidence="1" id="KW-0677">Repeat</keyword>
<feature type="non-terminal residue" evidence="3">
    <location>
        <position position="1"/>
    </location>
</feature>
<sequence length="61" mass="6175">VVGHANADPGRVFASGSGLYQGETGHPCEFLIDTMNAGAGALAVTVDGPSKVQLDCKEVSE</sequence>
<evidence type="ECO:0000313" key="3">
    <source>
        <dbReference type="EMBL" id="CAF4510733.1"/>
    </source>
</evidence>
<dbReference type="AlphaFoldDB" id="A0A8S2XTN9"/>
<organism evidence="3 6">
    <name type="scientific">Rotaria magnacalcarata</name>
    <dbReference type="NCBI Taxonomy" id="392030"/>
    <lineage>
        <taxon>Eukaryota</taxon>
        <taxon>Metazoa</taxon>
        <taxon>Spiralia</taxon>
        <taxon>Gnathifera</taxon>
        <taxon>Rotifera</taxon>
        <taxon>Eurotatoria</taxon>
        <taxon>Bdelloidea</taxon>
        <taxon>Philodinida</taxon>
        <taxon>Philodinidae</taxon>
        <taxon>Rotaria</taxon>
    </lineage>
</organism>
<dbReference type="PANTHER" id="PTHR38537">
    <property type="entry name" value="JITTERBUG, ISOFORM N"/>
    <property type="match status" value="1"/>
</dbReference>
<evidence type="ECO:0000256" key="2">
    <source>
        <dbReference type="PROSITE-ProRule" id="PRU00087"/>
    </source>
</evidence>
<reference evidence="3" key="1">
    <citation type="submission" date="2021-02" db="EMBL/GenBank/DDBJ databases">
        <authorList>
            <person name="Nowell W R."/>
        </authorList>
    </citation>
    <scope>NUCLEOTIDE SEQUENCE</scope>
</reference>
<feature type="repeat" description="Filamin" evidence="2">
    <location>
        <begin position="4"/>
        <end position="61"/>
    </location>
</feature>
<gene>
    <name evidence="3" type="ORF">BYL167_LOCUS36458</name>
    <name evidence="5" type="ORF">GIL414_LOCUS55163</name>
    <name evidence="4" type="ORF">SMN809_LOCUS49129</name>
</gene>
<dbReference type="PANTHER" id="PTHR38537:SF8">
    <property type="entry name" value="FILAMIN-A"/>
    <property type="match status" value="1"/>
</dbReference>
<accession>A0A8S2XTN9</accession>
<dbReference type="GO" id="GO:0051015">
    <property type="term" value="F:actin filament binding"/>
    <property type="evidence" value="ECO:0007669"/>
    <property type="project" value="InterPro"/>
</dbReference>